<gene>
    <name evidence="1" type="ORF">B5M45_07040</name>
</gene>
<organism evidence="1 2">
    <name type="scientific">Mycobacterium simiae</name>
    <name type="common">Mycobacterium habana</name>
    <dbReference type="NCBI Taxonomy" id="1784"/>
    <lineage>
        <taxon>Bacteria</taxon>
        <taxon>Bacillati</taxon>
        <taxon>Actinomycetota</taxon>
        <taxon>Actinomycetes</taxon>
        <taxon>Mycobacteriales</taxon>
        <taxon>Mycobacteriaceae</taxon>
        <taxon>Mycobacterium</taxon>
        <taxon>Mycobacterium simiae complex</taxon>
    </lineage>
</organism>
<keyword evidence="2" id="KW-1185">Reference proteome</keyword>
<dbReference type="STRING" id="1784.VC42_09350"/>
<sequence>MIKLDELVTQKYKLDDINGAMKDLRAGKNIRSVIAFE</sequence>
<comment type="caution">
    <text evidence="1">The sequence shown here is derived from an EMBL/GenBank/DDBJ whole genome shotgun (WGS) entry which is preliminary data.</text>
</comment>
<reference evidence="1 2" key="1">
    <citation type="submission" date="2017-03" db="EMBL/GenBank/DDBJ databases">
        <title>Genomic insights into Mycobacterium simiae human colonization.</title>
        <authorList>
            <person name="Steffani J.L."/>
            <person name="Brunck M.E."/>
            <person name="Cruz E."/>
            <person name="Montiel R."/>
            <person name="Barona F."/>
        </authorList>
    </citation>
    <scope>NUCLEOTIDE SEQUENCE [LARGE SCALE GENOMIC DNA]</scope>
    <source>
        <strain evidence="1 2">MsiGto</strain>
    </source>
</reference>
<proteinExistence type="predicted"/>
<dbReference type="Proteomes" id="UP000193040">
    <property type="component" value="Unassembled WGS sequence"/>
</dbReference>
<dbReference type="EMBL" id="MZZM01000012">
    <property type="protein sequence ID" value="ORJ62769.1"/>
    <property type="molecule type" value="Genomic_DNA"/>
</dbReference>
<dbReference type="AlphaFoldDB" id="A0A1X0YCF0"/>
<protein>
    <submittedName>
        <fullName evidence="1">Alcohol dehydrogenase</fullName>
    </submittedName>
</protein>
<dbReference type="InterPro" id="IPR011032">
    <property type="entry name" value="GroES-like_sf"/>
</dbReference>
<dbReference type="Gene3D" id="3.90.180.10">
    <property type="entry name" value="Medium-chain alcohol dehydrogenases, catalytic domain"/>
    <property type="match status" value="1"/>
</dbReference>
<name>A0A1X0YCF0_MYCSI</name>
<evidence type="ECO:0000313" key="2">
    <source>
        <dbReference type="Proteomes" id="UP000193040"/>
    </source>
</evidence>
<evidence type="ECO:0000313" key="1">
    <source>
        <dbReference type="EMBL" id="ORJ62769.1"/>
    </source>
</evidence>
<dbReference type="SUPFAM" id="SSF50129">
    <property type="entry name" value="GroES-like"/>
    <property type="match status" value="1"/>
</dbReference>
<accession>A0A1X0YCF0</accession>